<accession>A0A1J4RQT1</accession>
<protein>
    <recommendedName>
        <fullName evidence="4">LytR/CpsA/Psr regulator C-terminal domain-containing protein</fullName>
    </recommendedName>
</protein>
<evidence type="ECO:0008006" key="4">
    <source>
        <dbReference type="Google" id="ProtNLM"/>
    </source>
</evidence>
<dbReference type="Proteomes" id="UP000183144">
    <property type="component" value="Unassembled WGS sequence"/>
</dbReference>
<name>A0A1J4RQT1_9BACT</name>
<evidence type="ECO:0000256" key="1">
    <source>
        <dbReference type="SAM" id="Phobius"/>
    </source>
</evidence>
<keyword evidence="1" id="KW-0472">Membrane</keyword>
<comment type="caution">
    <text evidence="2">The sequence shown here is derived from an EMBL/GenBank/DDBJ whole genome shotgun (WGS) entry which is preliminary data.</text>
</comment>
<sequence>MTYARHSKKSRTSWGLIFIGLVAGLILAGRLWQAAGRSQWRGRHEFSYVEQRGDKLTVHTLLPEYAKAIDWKIPGRLPVETAFGYGPYQWKNVFALGQIDHRGGLTLMRTSQEALGLAIKGWQADRQTNLSWLDRIKWWYWSKFRVEAKLTLDLNQKPDWQTSNLVNEQVFSQEAAGESLSLSLVNGRNLSRVIANHGIELVSVVSTAAVPETTTIYVKDPGRIDSATVSWLKMLLPEAEVKAGPVDGYWSDLVLLAGKDYN</sequence>
<proteinExistence type="predicted"/>
<gene>
    <name evidence="2" type="ORF">AUJ59_01985</name>
</gene>
<dbReference type="STRING" id="1805034.AUJ59_01985"/>
<evidence type="ECO:0000313" key="3">
    <source>
        <dbReference type="Proteomes" id="UP000183144"/>
    </source>
</evidence>
<feature type="transmembrane region" description="Helical" evidence="1">
    <location>
        <begin position="12"/>
        <end position="32"/>
    </location>
</feature>
<keyword evidence="1" id="KW-0812">Transmembrane</keyword>
<keyword evidence="1" id="KW-1133">Transmembrane helix</keyword>
<dbReference type="AlphaFoldDB" id="A0A1J4RQT1"/>
<dbReference type="EMBL" id="MNUI01000036">
    <property type="protein sequence ID" value="OIN89263.1"/>
    <property type="molecule type" value="Genomic_DNA"/>
</dbReference>
<organism evidence="2 3">
    <name type="scientific">Candidatus Beckwithbacteria bacterium CG1_02_47_37</name>
    <dbReference type="NCBI Taxonomy" id="1805034"/>
    <lineage>
        <taxon>Bacteria</taxon>
        <taxon>Candidatus Beckwithiibacteriota</taxon>
    </lineage>
</organism>
<evidence type="ECO:0000313" key="2">
    <source>
        <dbReference type="EMBL" id="OIN89263.1"/>
    </source>
</evidence>
<reference evidence="2 3" key="1">
    <citation type="journal article" date="2016" name="Environ. Microbiol.">
        <title>Genomic resolution of a cold subsurface aquifer community provides metabolic insights for novel microbes adapted to high CO concentrations.</title>
        <authorList>
            <person name="Probst A.J."/>
            <person name="Castelle C.J."/>
            <person name="Singh A."/>
            <person name="Brown C.T."/>
            <person name="Anantharaman K."/>
            <person name="Sharon I."/>
            <person name="Hug L.A."/>
            <person name="Burstein D."/>
            <person name="Emerson J.B."/>
            <person name="Thomas B.C."/>
            <person name="Banfield J.F."/>
        </authorList>
    </citation>
    <scope>NUCLEOTIDE SEQUENCE [LARGE SCALE GENOMIC DNA]</scope>
    <source>
        <strain evidence="2">CG1_02_47_37</strain>
    </source>
</reference>